<comment type="caution">
    <text evidence="1">The sequence shown here is derived from an EMBL/GenBank/DDBJ whole genome shotgun (WGS) entry which is preliminary data.</text>
</comment>
<accession>A0A5B7DJI8</accession>
<organism evidence="1 2">
    <name type="scientific">Portunus trituberculatus</name>
    <name type="common">Swimming crab</name>
    <name type="synonym">Neptunus trituberculatus</name>
    <dbReference type="NCBI Taxonomy" id="210409"/>
    <lineage>
        <taxon>Eukaryota</taxon>
        <taxon>Metazoa</taxon>
        <taxon>Ecdysozoa</taxon>
        <taxon>Arthropoda</taxon>
        <taxon>Crustacea</taxon>
        <taxon>Multicrustacea</taxon>
        <taxon>Malacostraca</taxon>
        <taxon>Eumalacostraca</taxon>
        <taxon>Eucarida</taxon>
        <taxon>Decapoda</taxon>
        <taxon>Pleocyemata</taxon>
        <taxon>Brachyura</taxon>
        <taxon>Eubrachyura</taxon>
        <taxon>Portunoidea</taxon>
        <taxon>Portunidae</taxon>
        <taxon>Portuninae</taxon>
        <taxon>Portunus</taxon>
    </lineage>
</organism>
<sequence>MDNLDIKKVFDKVPQRRLIRKLENTEGLWGTLLRVDKAVLNSSDQAAELLPFLQGLQVYLPVWGLCTLYVPAALSYAPLLGPWFFQKCCLNL</sequence>
<evidence type="ECO:0000313" key="2">
    <source>
        <dbReference type="Proteomes" id="UP000324222"/>
    </source>
</evidence>
<name>A0A5B7DJI8_PORTR</name>
<dbReference type="EMBL" id="VSRR010001006">
    <property type="protein sequence ID" value="MPC21702.1"/>
    <property type="molecule type" value="Genomic_DNA"/>
</dbReference>
<dbReference type="AlphaFoldDB" id="A0A5B7DJI8"/>
<keyword evidence="2" id="KW-1185">Reference proteome</keyword>
<dbReference type="Proteomes" id="UP000324222">
    <property type="component" value="Unassembled WGS sequence"/>
</dbReference>
<gene>
    <name evidence="1" type="ORF">E2C01_014695</name>
</gene>
<protein>
    <submittedName>
        <fullName evidence="1">Uncharacterized protein</fullName>
    </submittedName>
</protein>
<proteinExistence type="predicted"/>
<reference evidence="1 2" key="1">
    <citation type="submission" date="2019-05" db="EMBL/GenBank/DDBJ databases">
        <title>Another draft genome of Portunus trituberculatus and its Hox gene families provides insights of decapod evolution.</title>
        <authorList>
            <person name="Jeong J.-H."/>
            <person name="Song I."/>
            <person name="Kim S."/>
            <person name="Choi T."/>
            <person name="Kim D."/>
            <person name="Ryu S."/>
            <person name="Kim W."/>
        </authorList>
    </citation>
    <scope>NUCLEOTIDE SEQUENCE [LARGE SCALE GENOMIC DNA]</scope>
    <source>
        <tissue evidence="1">Muscle</tissue>
    </source>
</reference>
<evidence type="ECO:0000313" key="1">
    <source>
        <dbReference type="EMBL" id="MPC21702.1"/>
    </source>
</evidence>